<name>A0ABN7WRL6_GIGMA</name>
<reference evidence="1 2" key="1">
    <citation type="submission" date="2021-06" db="EMBL/GenBank/DDBJ databases">
        <authorList>
            <person name="Kallberg Y."/>
            <person name="Tangrot J."/>
            <person name="Rosling A."/>
        </authorList>
    </citation>
    <scope>NUCLEOTIDE SEQUENCE [LARGE SCALE GENOMIC DNA]</scope>
    <source>
        <strain evidence="1 2">120-4 pot B 10/14</strain>
    </source>
</reference>
<gene>
    <name evidence="1" type="ORF">GMARGA_LOCUS34066</name>
</gene>
<dbReference type="EMBL" id="CAJVQB010058525">
    <property type="protein sequence ID" value="CAG8838618.1"/>
    <property type="molecule type" value="Genomic_DNA"/>
</dbReference>
<accession>A0ABN7WRL6</accession>
<feature type="non-terminal residue" evidence="1">
    <location>
        <position position="1"/>
    </location>
</feature>
<dbReference type="Proteomes" id="UP000789901">
    <property type="component" value="Unassembled WGS sequence"/>
</dbReference>
<evidence type="ECO:0000313" key="2">
    <source>
        <dbReference type="Proteomes" id="UP000789901"/>
    </source>
</evidence>
<feature type="non-terminal residue" evidence="1">
    <location>
        <position position="39"/>
    </location>
</feature>
<evidence type="ECO:0000313" key="1">
    <source>
        <dbReference type="EMBL" id="CAG8838618.1"/>
    </source>
</evidence>
<organism evidence="1 2">
    <name type="scientific">Gigaspora margarita</name>
    <dbReference type="NCBI Taxonomy" id="4874"/>
    <lineage>
        <taxon>Eukaryota</taxon>
        <taxon>Fungi</taxon>
        <taxon>Fungi incertae sedis</taxon>
        <taxon>Mucoromycota</taxon>
        <taxon>Glomeromycotina</taxon>
        <taxon>Glomeromycetes</taxon>
        <taxon>Diversisporales</taxon>
        <taxon>Gigasporaceae</taxon>
        <taxon>Gigaspora</taxon>
    </lineage>
</organism>
<sequence length="39" mass="3626">IGVGEGAVIGIALGGPSGTVVSVGASIETLYRAVIATIG</sequence>
<keyword evidence="2" id="KW-1185">Reference proteome</keyword>
<comment type="caution">
    <text evidence="1">The sequence shown here is derived from an EMBL/GenBank/DDBJ whole genome shotgun (WGS) entry which is preliminary data.</text>
</comment>
<proteinExistence type="predicted"/>
<protein>
    <submittedName>
        <fullName evidence="1">579_t:CDS:1</fullName>
    </submittedName>
</protein>